<proteinExistence type="predicted"/>
<dbReference type="EMBL" id="UINC01008536">
    <property type="protein sequence ID" value="SVA38397.1"/>
    <property type="molecule type" value="Genomic_DNA"/>
</dbReference>
<accession>A0A381VFH4</accession>
<organism evidence="1">
    <name type="scientific">marine metagenome</name>
    <dbReference type="NCBI Taxonomy" id="408172"/>
    <lineage>
        <taxon>unclassified sequences</taxon>
        <taxon>metagenomes</taxon>
        <taxon>ecological metagenomes</taxon>
    </lineage>
</organism>
<evidence type="ECO:0000313" key="1">
    <source>
        <dbReference type="EMBL" id="SVA38397.1"/>
    </source>
</evidence>
<sequence>MINKKNMILIRIIKKSLIGHTIGYLKK</sequence>
<gene>
    <name evidence="1" type="ORF">METZ01_LOCUS91251</name>
</gene>
<reference evidence="1" key="1">
    <citation type="submission" date="2018-05" db="EMBL/GenBank/DDBJ databases">
        <authorList>
            <person name="Lanie J.A."/>
            <person name="Ng W.-L."/>
            <person name="Kazmierczak K.M."/>
            <person name="Andrzejewski T.M."/>
            <person name="Davidsen T.M."/>
            <person name="Wayne K.J."/>
            <person name="Tettelin H."/>
            <person name="Glass J.I."/>
            <person name="Rusch D."/>
            <person name="Podicherti R."/>
            <person name="Tsui H.-C.T."/>
            <person name="Winkler M.E."/>
        </authorList>
    </citation>
    <scope>NUCLEOTIDE SEQUENCE</scope>
</reference>
<protein>
    <submittedName>
        <fullName evidence="1">Uncharacterized protein</fullName>
    </submittedName>
</protein>
<dbReference type="AlphaFoldDB" id="A0A381VFH4"/>
<name>A0A381VFH4_9ZZZZ</name>